<dbReference type="GO" id="GO:0000145">
    <property type="term" value="C:exocyst"/>
    <property type="evidence" value="ECO:0007669"/>
    <property type="project" value="TreeGrafter"/>
</dbReference>
<dbReference type="InterPro" id="IPR019954">
    <property type="entry name" value="Ubiquitin_CS"/>
</dbReference>
<evidence type="ECO:0000256" key="3">
    <source>
        <dbReference type="ARBA" id="ARBA00008373"/>
    </source>
</evidence>
<keyword evidence="16" id="KW-1185">Reference proteome</keyword>
<dbReference type="GO" id="GO:0006893">
    <property type="term" value="P:Golgi to plasma membrane transport"/>
    <property type="evidence" value="ECO:0007669"/>
    <property type="project" value="TreeGrafter"/>
</dbReference>
<keyword evidence="9" id="KW-0862">Zinc</keyword>
<keyword evidence="7" id="KW-0963">Cytoplasm</keyword>
<feature type="coiled-coil region" evidence="13">
    <location>
        <begin position="209"/>
        <end position="236"/>
    </location>
</feature>
<dbReference type="RefSeq" id="XP_020076883.1">
    <property type="nucleotide sequence ID" value="XM_020222213.1"/>
</dbReference>
<sequence length="962" mass="110842">MQIFVKTLTGKTITLEVESSDTIDNVKSKIQDKEGIPPDQQRLIFAGKQLEDGRTLSDYNIQKESTLHLVLRLRGGGKKRKKKVYTTPKKIKHKHRKHKLAVLTYYKVDNEGNVERLRRECPAPTCGSGIFMANMGDRQYCDSIIMNFSIYDLDDDIRKLLNLDNFLHGLTVNDFIEELSKDHFLKGAEVNKLEYLDPKPYIRTFESTLRELKQLSVEASQRKEIAEKDVDEYELKHSNNVLLLSSKIDNIESKFDGLDSKISKISKKIDPLGQQLNKITNSRDRSTETIFLIRAYHGFYTKEKYDPLENLRTSTKHDDKLKCAKTVLNLLTLAKKIEASSENIPKTSKCVKSIEKFSELMERNLLNKFEVASEENEFDIMKGIAQILFEFNGGGNVVQAFVSQNDLLLEAERQDEDENTKSLLDNEAVWVSLSDPNYAGTDILKDDATELLLTRLRVGIKSQARIVQQVFEDPIPVLKIFIQRIYAQMIQNKVTTLLQYSMSVSSLAHVRILHALYILVGDFTKDVKEFLTTNDFDHENELSAILDQSFYDLFIEYLFENNYFNWEKKNLEEIIYNIVHKFNTFNEKALSNNYLKKRLEESETDNSNKLGGQENSQFHEKKRLQQFKNFMSSHLADRTTNRNSVDQYEYNRDYKEFARLNITKVEVITKSAIESIARVLELAPNKSPEYSLEILEILLFDFGKLYLTGGLVVAYDQLVQEKSSSKVNSNQPFNFDYLSTANLTSDILYLVSACIKKIVLPCAVNNPNIRNRMISLTNVYISSCEKSLNRILDDTIAMTSARITYYLSKQKKKDFLSDTVNDYDTESCEDTSEFISVVHENLCSHLSNSNLTNVLIKIGMNFLNQLLEHYKKYTVTSTGGVTLTKDVIRYQSVIDQWGIPELSDKFQLLKEIANLFTVHPNLINSLVTEGQLANLKPYAVRQYVSKRSDFNPSYIERFFSFK</sequence>
<evidence type="ECO:0000256" key="9">
    <source>
        <dbReference type="ARBA" id="ARBA00022833"/>
    </source>
</evidence>
<evidence type="ECO:0000256" key="7">
    <source>
        <dbReference type="ARBA" id="ARBA00022490"/>
    </source>
</evidence>
<dbReference type="CDD" id="cd01803">
    <property type="entry name" value="Ubl_ubiquitin"/>
    <property type="match status" value="1"/>
</dbReference>
<dbReference type="AlphaFoldDB" id="A0A1E4RKQ0"/>
<dbReference type="PROSITE" id="PS50053">
    <property type="entry name" value="UBIQUITIN_2"/>
    <property type="match status" value="1"/>
</dbReference>
<evidence type="ECO:0000256" key="6">
    <source>
        <dbReference type="ARBA" id="ARBA00022483"/>
    </source>
</evidence>
<reference evidence="16" key="1">
    <citation type="submission" date="2016-05" db="EMBL/GenBank/DDBJ databases">
        <title>Comparative genomics of biotechnologically important yeasts.</title>
        <authorList>
            <consortium name="DOE Joint Genome Institute"/>
            <person name="Riley R."/>
            <person name="Haridas S."/>
            <person name="Wolfe K.H."/>
            <person name="Lopes M.R."/>
            <person name="Hittinger C.T."/>
            <person name="Goker M."/>
            <person name="Salamov A."/>
            <person name="Wisecaver J."/>
            <person name="Long T.M."/>
            <person name="Aerts A.L."/>
            <person name="Barry K."/>
            <person name="Choi C."/>
            <person name="Clum A."/>
            <person name="Coughlan A.Y."/>
            <person name="Deshpande S."/>
            <person name="Douglass A.P."/>
            <person name="Hanson S.J."/>
            <person name="Klenk H.-P."/>
            <person name="Labutti K."/>
            <person name="Lapidus A."/>
            <person name="Lindquist E."/>
            <person name="Lipzen A."/>
            <person name="Meier-Kolthoff J.P."/>
            <person name="Ohm R.A."/>
            <person name="Otillar R.P."/>
            <person name="Pangilinan J."/>
            <person name="Peng Y."/>
            <person name="Rokas A."/>
            <person name="Rosa C.A."/>
            <person name="Scheuner C."/>
            <person name="Sibirny A.A."/>
            <person name="Slot J.C."/>
            <person name="Stielow J.B."/>
            <person name="Sun H."/>
            <person name="Kurtzman C.P."/>
            <person name="Blackwell M."/>
            <person name="Grigoriev I.V."/>
            <person name="Jeffries T.W."/>
        </authorList>
    </citation>
    <scope>NUCLEOTIDE SEQUENCE [LARGE SCALE GENOMIC DNA]</scope>
    <source>
        <strain evidence="16">NRRL Y-1933</strain>
    </source>
</reference>
<evidence type="ECO:0000313" key="16">
    <source>
        <dbReference type="Proteomes" id="UP000095085"/>
    </source>
</evidence>
<dbReference type="SMART" id="SM01402">
    <property type="entry name" value="Ribosomal_S27"/>
    <property type="match status" value="1"/>
</dbReference>
<comment type="similarity">
    <text evidence="2">Belongs to the SEC10 family.</text>
</comment>
<dbReference type="SUPFAM" id="SSF54236">
    <property type="entry name" value="Ubiquitin-like"/>
    <property type="match status" value="1"/>
</dbReference>
<dbReference type="Pfam" id="PF20667">
    <property type="entry name" value="Sec10_N"/>
    <property type="match status" value="1"/>
</dbReference>
<dbReference type="GO" id="GO:1990904">
    <property type="term" value="C:ribonucleoprotein complex"/>
    <property type="evidence" value="ECO:0007669"/>
    <property type="project" value="UniProtKB-KW"/>
</dbReference>
<dbReference type="InterPro" id="IPR048625">
    <property type="entry name" value="Sec10_N"/>
</dbReference>
<dbReference type="SUPFAM" id="SSF57829">
    <property type="entry name" value="Zn-binding ribosomal proteins"/>
    <property type="match status" value="1"/>
</dbReference>
<evidence type="ECO:0000256" key="11">
    <source>
        <dbReference type="ARBA" id="ARBA00023054"/>
    </source>
</evidence>
<keyword evidence="8" id="KW-1017">Isopeptide bond</keyword>
<evidence type="ECO:0000256" key="5">
    <source>
        <dbReference type="ARBA" id="ARBA00022448"/>
    </source>
</evidence>
<keyword evidence="12" id="KW-0687">Ribonucleoprotein</keyword>
<organism evidence="15 16">
    <name type="scientific">Hyphopichia burtonii NRRL Y-1933</name>
    <dbReference type="NCBI Taxonomy" id="984485"/>
    <lineage>
        <taxon>Eukaryota</taxon>
        <taxon>Fungi</taxon>
        <taxon>Dikarya</taxon>
        <taxon>Ascomycota</taxon>
        <taxon>Saccharomycotina</taxon>
        <taxon>Pichiomycetes</taxon>
        <taxon>Debaryomycetaceae</taxon>
        <taxon>Hyphopichia</taxon>
    </lineage>
</organism>
<comment type="subcellular location">
    <subcellularLocation>
        <location evidence="1">Cytoplasm</location>
    </subcellularLocation>
</comment>
<dbReference type="InterPro" id="IPR019956">
    <property type="entry name" value="Ubiquitin_dom"/>
</dbReference>
<dbReference type="InterPro" id="IPR011332">
    <property type="entry name" value="Ribosomal_zn-bd"/>
</dbReference>
<dbReference type="GO" id="GO:0006412">
    <property type="term" value="P:translation"/>
    <property type="evidence" value="ECO:0007669"/>
    <property type="project" value="InterPro"/>
</dbReference>
<comment type="similarity">
    <text evidence="4">In the C-terminal section; belongs to the eukaryotic ribosomal protein eS31 family.</text>
</comment>
<keyword evidence="5" id="KW-0813">Transport</keyword>
<dbReference type="GeneID" id="30996762"/>
<dbReference type="SMART" id="SM00213">
    <property type="entry name" value="UBQ"/>
    <property type="match status" value="1"/>
</dbReference>
<accession>A0A1E4RKQ0</accession>
<dbReference type="GO" id="GO:0005840">
    <property type="term" value="C:ribosome"/>
    <property type="evidence" value="ECO:0007669"/>
    <property type="project" value="UniProtKB-KW"/>
</dbReference>
<dbReference type="InterPro" id="IPR002906">
    <property type="entry name" value="Ribosomal_eS31"/>
</dbReference>
<evidence type="ECO:0000256" key="1">
    <source>
        <dbReference type="ARBA" id="ARBA00004496"/>
    </source>
</evidence>
<evidence type="ECO:0000256" key="2">
    <source>
        <dbReference type="ARBA" id="ARBA00006572"/>
    </source>
</evidence>
<keyword evidence="10" id="KW-0689">Ribosomal protein</keyword>
<dbReference type="PANTHER" id="PTHR12100:SF0">
    <property type="entry name" value="EXOCYST COMPLEX COMPONENT 5"/>
    <property type="match status" value="1"/>
</dbReference>
<dbReference type="InterPro" id="IPR038582">
    <property type="entry name" value="Ribosomal_eS31_euk-type_sf"/>
</dbReference>
<dbReference type="STRING" id="984485.A0A1E4RKQ0"/>
<keyword evidence="6" id="KW-0268">Exocytosis</keyword>
<dbReference type="Gene3D" id="6.20.50.150">
    <property type="match status" value="1"/>
</dbReference>
<keyword evidence="11 13" id="KW-0175">Coiled coil</keyword>
<proteinExistence type="inferred from homology"/>
<evidence type="ECO:0000313" key="15">
    <source>
        <dbReference type="EMBL" id="ODV67816.1"/>
    </source>
</evidence>
<dbReference type="PANTHER" id="PTHR12100">
    <property type="entry name" value="SEC10"/>
    <property type="match status" value="1"/>
</dbReference>
<evidence type="ECO:0000256" key="13">
    <source>
        <dbReference type="SAM" id="Coils"/>
    </source>
</evidence>
<dbReference type="Gene3D" id="1.20.58.1970">
    <property type="match status" value="1"/>
</dbReference>
<dbReference type="InterPro" id="IPR029071">
    <property type="entry name" value="Ubiquitin-like_domsf"/>
</dbReference>
<evidence type="ECO:0000256" key="12">
    <source>
        <dbReference type="ARBA" id="ARBA00023274"/>
    </source>
</evidence>
<dbReference type="PROSITE" id="PS00299">
    <property type="entry name" value="UBIQUITIN_1"/>
    <property type="match status" value="1"/>
</dbReference>
<evidence type="ECO:0000256" key="8">
    <source>
        <dbReference type="ARBA" id="ARBA00022499"/>
    </source>
</evidence>
<dbReference type="GO" id="GO:0006887">
    <property type="term" value="P:exocytosis"/>
    <property type="evidence" value="ECO:0007669"/>
    <property type="project" value="UniProtKB-KW"/>
</dbReference>
<dbReference type="Pfam" id="PF01599">
    <property type="entry name" value="Ribosomal_S27"/>
    <property type="match status" value="1"/>
</dbReference>
<dbReference type="InterPro" id="IPR009976">
    <property type="entry name" value="Sec10-like"/>
</dbReference>
<evidence type="ECO:0000256" key="4">
    <source>
        <dbReference type="ARBA" id="ARBA00009891"/>
    </source>
</evidence>
<comment type="similarity">
    <text evidence="3">In the N-terminal section; belongs to the ubiquitin family.</text>
</comment>
<dbReference type="Proteomes" id="UP000095085">
    <property type="component" value="Unassembled WGS sequence"/>
</dbReference>
<dbReference type="OrthoDB" id="125856at2759"/>
<protein>
    <submittedName>
        <fullName evidence="15">Exocyst complex component SEC10</fullName>
    </submittedName>
</protein>
<dbReference type="FunFam" id="3.10.20.90:FF:000008">
    <property type="entry name" value="Ubiquitin-40S ribosomal protein S27a"/>
    <property type="match status" value="1"/>
</dbReference>
<dbReference type="PRINTS" id="PR00348">
    <property type="entry name" value="UBIQUITIN"/>
</dbReference>
<dbReference type="InterPro" id="IPR048627">
    <property type="entry name" value="Sec10_HB"/>
</dbReference>
<feature type="domain" description="Ubiquitin-like" evidence="14">
    <location>
        <begin position="1"/>
        <end position="76"/>
    </location>
</feature>
<dbReference type="EMBL" id="KV454540">
    <property type="protein sequence ID" value="ODV67816.1"/>
    <property type="molecule type" value="Genomic_DNA"/>
</dbReference>
<evidence type="ECO:0000259" key="14">
    <source>
        <dbReference type="PROSITE" id="PS50053"/>
    </source>
</evidence>
<dbReference type="InterPro" id="IPR000626">
    <property type="entry name" value="Ubiquitin-like_dom"/>
</dbReference>
<gene>
    <name evidence="15" type="ORF">HYPBUDRAFT_156549</name>
</gene>
<dbReference type="Pfam" id="PF00240">
    <property type="entry name" value="ubiquitin"/>
    <property type="match status" value="1"/>
</dbReference>
<dbReference type="GO" id="GO:0031386">
    <property type="term" value="F:protein tag activity"/>
    <property type="evidence" value="ECO:0007669"/>
    <property type="project" value="UniProtKB-ARBA"/>
</dbReference>
<dbReference type="GO" id="GO:0003735">
    <property type="term" value="F:structural constituent of ribosome"/>
    <property type="evidence" value="ECO:0007669"/>
    <property type="project" value="InterPro"/>
</dbReference>
<name>A0A1E4RKQ0_9ASCO</name>
<evidence type="ECO:0000256" key="10">
    <source>
        <dbReference type="ARBA" id="ARBA00022980"/>
    </source>
</evidence>
<dbReference type="Gene3D" id="3.10.20.90">
    <property type="entry name" value="Phosphatidylinositol 3-kinase Catalytic Subunit, Chain A, domain 1"/>
    <property type="match status" value="1"/>
</dbReference>
<dbReference type="Pfam" id="PF07393">
    <property type="entry name" value="Sec10_HB"/>
    <property type="match status" value="1"/>
</dbReference>